<dbReference type="Pfam" id="PF25690">
    <property type="entry name" value="Phage_gp49"/>
    <property type="match status" value="1"/>
</dbReference>
<dbReference type="EMBL" id="LR797526">
    <property type="protein sequence ID" value="CAB4222921.1"/>
    <property type="molecule type" value="Genomic_DNA"/>
</dbReference>
<organism evidence="1">
    <name type="scientific">uncultured Caudovirales phage</name>
    <dbReference type="NCBI Taxonomy" id="2100421"/>
    <lineage>
        <taxon>Viruses</taxon>
        <taxon>Duplodnaviria</taxon>
        <taxon>Heunggongvirae</taxon>
        <taxon>Uroviricota</taxon>
        <taxon>Caudoviricetes</taxon>
        <taxon>Peduoviridae</taxon>
        <taxon>Maltschvirus</taxon>
        <taxon>Maltschvirus maltsch</taxon>
    </lineage>
</organism>
<name>A0A6J5P8W2_9CAUD</name>
<protein>
    <submittedName>
        <fullName evidence="1">Uncharacterized protein</fullName>
    </submittedName>
</protein>
<dbReference type="EMBL" id="LR797007">
    <property type="protein sequence ID" value="CAB4180858.1"/>
    <property type="molecule type" value="Genomic_DNA"/>
</dbReference>
<sequence>MNAAFLADYETANSTIKRYWSEYPTGRLNPIVEEIDLAKGFIFVKTEVYKDFQDPYPTAVDYAYGNVAFYPENMKKWFVEDTVTSSIARAIKLLSPSESRPSYEDMERVEKLAVVPFPKSLDEGWTNAEVTHISAAVDQLVDTVTSGGQPGDKECQHGFMIRKEGISPKTGKPYKGWTCPSKNRDFQCKAIWES</sequence>
<evidence type="ECO:0000313" key="1">
    <source>
        <dbReference type="EMBL" id="CAB4168279.1"/>
    </source>
</evidence>
<reference evidence="1" key="1">
    <citation type="submission" date="2020-05" db="EMBL/GenBank/DDBJ databases">
        <authorList>
            <person name="Chiriac C."/>
            <person name="Salcher M."/>
            <person name="Ghai R."/>
            <person name="Kavagutti S V."/>
        </authorList>
    </citation>
    <scope>NUCLEOTIDE SEQUENCE</scope>
</reference>
<gene>
    <name evidence="2" type="ORF">UFOVP1050_18</name>
    <name evidence="3" type="ORF">UFOVP1059_2</name>
    <name evidence="4" type="ORF">UFOVP1274_20</name>
    <name evidence="5" type="ORF">UFOVP1662_9</name>
    <name evidence="1" type="ORF">UFOVP883_10</name>
</gene>
<proteinExistence type="predicted"/>
<dbReference type="EMBL" id="LR796822">
    <property type="protein sequence ID" value="CAB4168279.1"/>
    <property type="molecule type" value="Genomic_DNA"/>
</dbReference>
<evidence type="ECO:0000313" key="5">
    <source>
        <dbReference type="EMBL" id="CAB4222921.1"/>
    </source>
</evidence>
<accession>A0A6J5P8W2</accession>
<evidence type="ECO:0000313" key="3">
    <source>
        <dbReference type="EMBL" id="CAB4180858.1"/>
    </source>
</evidence>
<evidence type="ECO:0000313" key="2">
    <source>
        <dbReference type="EMBL" id="CAB4180250.1"/>
    </source>
</evidence>
<dbReference type="EMBL" id="LR796993">
    <property type="protein sequence ID" value="CAB4180250.1"/>
    <property type="molecule type" value="Genomic_DNA"/>
</dbReference>
<evidence type="ECO:0000313" key="4">
    <source>
        <dbReference type="EMBL" id="CAB4195013.1"/>
    </source>
</evidence>
<dbReference type="InterPro" id="IPR057999">
    <property type="entry name" value="Gp49"/>
</dbReference>
<dbReference type="EMBL" id="LR797225">
    <property type="protein sequence ID" value="CAB4195013.1"/>
    <property type="molecule type" value="Genomic_DNA"/>
</dbReference>